<feature type="compositionally biased region" description="Low complexity" evidence="7">
    <location>
        <begin position="915"/>
        <end position="924"/>
    </location>
</feature>
<dbReference type="GO" id="GO:0010506">
    <property type="term" value="P:regulation of autophagy"/>
    <property type="evidence" value="ECO:0007669"/>
    <property type="project" value="InterPro"/>
</dbReference>
<evidence type="ECO:0000256" key="1">
    <source>
        <dbReference type="ARBA" id="ARBA00011245"/>
    </source>
</evidence>
<reference evidence="9 10" key="1">
    <citation type="submission" date="2014-11" db="EMBL/GenBank/DDBJ databases">
        <authorList>
            <person name="Zhu J."/>
            <person name="Qi W."/>
            <person name="Song R."/>
        </authorList>
    </citation>
    <scope>NUCLEOTIDE SEQUENCE [LARGE SCALE GENOMIC DNA]</scope>
</reference>
<dbReference type="EMBL" id="CDMY01000255">
    <property type="protein sequence ID" value="CEL97774.1"/>
    <property type="molecule type" value="Genomic_DNA"/>
</dbReference>
<feature type="compositionally biased region" description="Basic and acidic residues" evidence="7">
    <location>
        <begin position="436"/>
        <end position="450"/>
    </location>
</feature>
<feature type="compositionally biased region" description="Pro residues" evidence="7">
    <location>
        <begin position="890"/>
        <end position="914"/>
    </location>
</feature>
<dbReference type="FunFam" id="1.10.510.10:FF:000571">
    <property type="entry name" value="Maternal embryonic leucine zipper kinase"/>
    <property type="match status" value="1"/>
</dbReference>
<dbReference type="FunFam" id="3.30.200.20:FF:000042">
    <property type="entry name" value="Aurora kinase A"/>
    <property type="match status" value="1"/>
</dbReference>
<evidence type="ECO:0000256" key="3">
    <source>
        <dbReference type="ARBA" id="ARBA00022741"/>
    </source>
</evidence>
<feature type="compositionally biased region" description="Low complexity" evidence="7">
    <location>
        <begin position="586"/>
        <end position="603"/>
    </location>
</feature>
<dbReference type="GO" id="GO:0000045">
    <property type="term" value="P:autophagosome assembly"/>
    <property type="evidence" value="ECO:0007669"/>
    <property type="project" value="TreeGrafter"/>
</dbReference>
<dbReference type="PANTHER" id="PTHR24348:SF22">
    <property type="entry name" value="NON-SPECIFIC SERINE_THREONINE PROTEIN KINASE"/>
    <property type="match status" value="1"/>
</dbReference>
<feature type="compositionally biased region" description="Basic and acidic residues" evidence="7">
    <location>
        <begin position="991"/>
        <end position="1000"/>
    </location>
</feature>
<dbReference type="OrthoDB" id="436110at2759"/>
<evidence type="ECO:0000256" key="7">
    <source>
        <dbReference type="SAM" id="MobiDB-lite"/>
    </source>
</evidence>
<keyword evidence="5 6" id="KW-0067">ATP-binding</keyword>
<gene>
    <name evidence="9" type="ORF">Vbra_12359</name>
</gene>
<dbReference type="PROSITE" id="PS00108">
    <property type="entry name" value="PROTEIN_KINASE_ST"/>
    <property type="match status" value="1"/>
</dbReference>
<evidence type="ECO:0000259" key="8">
    <source>
        <dbReference type="PROSITE" id="PS50011"/>
    </source>
</evidence>
<keyword evidence="4" id="KW-0418">Kinase</keyword>
<dbReference type="GO" id="GO:0016020">
    <property type="term" value="C:membrane"/>
    <property type="evidence" value="ECO:0007669"/>
    <property type="project" value="TreeGrafter"/>
</dbReference>
<feature type="region of interest" description="Disordered" evidence="7">
    <location>
        <begin position="405"/>
        <end position="736"/>
    </location>
</feature>
<comment type="subunit">
    <text evidence="1">Monomer.</text>
</comment>
<dbReference type="InterPro" id="IPR008271">
    <property type="entry name" value="Ser/Thr_kinase_AS"/>
</dbReference>
<feature type="domain" description="Protein kinase" evidence="8">
    <location>
        <begin position="21"/>
        <end position="275"/>
    </location>
</feature>
<dbReference type="InterPro" id="IPR017441">
    <property type="entry name" value="Protein_kinase_ATP_BS"/>
</dbReference>
<evidence type="ECO:0000256" key="4">
    <source>
        <dbReference type="ARBA" id="ARBA00022777"/>
    </source>
</evidence>
<dbReference type="SMART" id="SM00220">
    <property type="entry name" value="S_TKc"/>
    <property type="match status" value="1"/>
</dbReference>
<keyword evidence="10" id="KW-1185">Reference proteome</keyword>
<keyword evidence="3 6" id="KW-0547">Nucleotide-binding</keyword>
<dbReference type="InParanoid" id="A0A0G4EL96"/>
<feature type="compositionally biased region" description="Polar residues" evidence="7">
    <location>
        <begin position="682"/>
        <end position="709"/>
    </location>
</feature>
<proteinExistence type="predicted"/>
<dbReference type="Pfam" id="PF00069">
    <property type="entry name" value="Pkinase"/>
    <property type="match status" value="1"/>
</dbReference>
<keyword evidence="2" id="KW-0808">Transferase</keyword>
<evidence type="ECO:0000256" key="6">
    <source>
        <dbReference type="PROSITE-ProRule" id="PRU10141"/>
    </source>
</evidence>
<dbReference type="GO" id="GO:0005776">
    <property type="term" value="C:autophagosome"/>
    <property type="evidence" value="ECO:0007669"/>
    <property type="project" value="TreeGrafter"/>
</dbReference>
<feature type="compositionally biased region" description="Polar residues" evidence="7">
    <location>
        <begin position="967"/>
        <end position="976"/>
    </location>
</feature>
<feature type="compositionally biased region" description="Basic and acidic residues" evidence="7">
    <location>
        <begin position="469"/>
        <end position="493"/>
    </location>
</feature>
<sequence>MASSSDRMASKGVSKKKVGDYILDIRIGKGSFAAVWKGHKQNTGETVAVKVISRQMMNETAQLNQEVAVLKHLDHKNIVKFRDLKKSAGHFYLILEYCGGGDLYKFIKNHGKVPEKVARNFLQQLACGLEVLHRQNFIHRDLKPQNILLTEASYYATLKIADFGFARALQPQDLASTVCGSPLYMAPEVLRYEPYDVKADLWSVGTILFELLYGVPPFTGSNPLELLKNIEQARGPSFPQQTAISPECRNLLMRLLTVDPRQRIGSAEFLSHPFVGHTPSLSPLPLTPSPIPTPQQPPSPPLAAPPPAAAAAAAAADLSSLPDQPAPSNAAVTGADVLRQIALDDECRKRLRESGGPCLFSVKDPAALDEDEIEMLPKMKRDYSSNAASPTSVAVVVVEGRVPSDPLPPVSDAGLALDRSPSASPSPSSSPSPPMSRHDAATRINNEERPSAAAAAAEEEEQAQATPPLREESPPLWQHRDEHMAPPAKEQKPSDSWVSALSLSPDIPPHATPQAATSPLFPVSRELSSTSAFEKDRSSGPTVPSGSSSASPQSDRAAHGDAAMGQALDDLRRSPGFGAIDEFTLSPSGSPASPPAAVRTNGGYLAGGNYGNGGQPAGERSSPPAFFCADDASSSAQTELRVGGSPTRSADPSQPPSPPSSDGRGVVAQPQARPSSPPASPNTVLSRPPTTDTPADTGSDPSRTFTAQSDIDIIASSPGEGVDSTSPDGSGGAVGDRYDDSDYILVTEVSPVQPLMGGDHIDSLLGRSLFDGGLSATMTSSPTAVSSYAWDGERSGAWGGSVPAYVQNLLVVAGTLGHLARQRAAGGRGRAGEALGLVLYGLQLIEKAMRVTSEASAQSELRHSFTTLLDLATTCASQLQRDIATQNLPPRIPSPPSPAPSQQSNPPPPPPRPPSSGSSVMRPSTPQPLPPVKAATGGGDSMSGPDTPVGSVRSHSHENEGMAWGTPPTSHRTWTVSTGASGGGGGQSRSPRLEYQRGEGDEREEGSTAVVVGVGGADYAEGVDTMVAAPYGILYEHALKQASGAGVDLSLGYRESCLEKLKVAKLLLDLLASEAEGDDSVHLKSYSKPINDFIAQCSRLSPADLDMLLDEGTPLRSHSYDDAKDGSGGGGGCGGVVGVVGGGQYSEMVVRQTHSDHFFAADRSI</sequence>
<dbReference type="InterPro" id="IPR011009">
    <property type="entry name" value="Kinase-like_dom_sf"/>
</dbReference>
<evidence type="ECO:0000313" key="10">
    <source>
        <dbReference type="Proteomes" id="UP000041254"/>
    </source>
</evidence>
<dbReference type="InterPro" id="IPR000719">
    <property type="entry name" value="Prot_kinase_dom"/>
</dbReference>
<dbReference type="PROSITE" id="PS50011">
    <property type="entry name" value="PROTEIN_KINASE_DOM"/>
    <property type="match status" value="1"/>
</dbReference>
<feature type="region of interest" description="Disordered" evidence="7">
    <location>
        <begin position="281"/>
        <end position="332"/>
    </location>
</feature>
<dbReference type="GO" id="GO:0005524">
    <property type="term" value="F:ATP binding"/>
    <property type="evidence" value="ECO:0007669"/>
    <property type="project" value="UniProtKB-UniRule"/>
</dbReference>
<dbReference type="PANTHER" id="PTHR24348">
    <property type="entry name" value="SERINE/THREONINE-PROTEIN KINASE UNC-51-RELATED"/>
    <property type="match status" value="1"/>
</dbReference>
<dbReference type="Gene3D" id="1.10.510.10">
    <property type="entry name" value="Transferase(Phosphotransferase) domain 1"/>
    <property type="match status" value="1"/>
</dbReference>
<dbReference type="PROSITE" id="PS00107">
    <property type="entry name" value="PROTEIN_KINASE_ATP"/>
    <property type="match status" value="1"/>
</dbReference>
<dbReference type="InterPro" id="IPR045269">
    <property type="entry name" value="Atg1-like"/>
</dbReference>
<dbReference type="CDD" id="cd14009">
    <property type="entry name" value="STKc_ATG1_ULK_like"/>
    <property type="match status" value="1"/>
</dbReference>
<dbReference type="AlphaFoldDB" id="A0A0G4EL96"/>
<dbReference type="VEuPathDB" id="CryptoDB:Vbra_12359"/>
<dbReference type="GO" id="GO:0000407">
    <property type="term" value="C:phagophore assembly site"/>
    <property type="evidence" value="ECO:0007669"/>
    <property type="project" value="TreeGrafter"/>
</dbReference>
<dbReference type="STRING" id="1169540.A0A0G4EL96"/>
<evidence type="ECO:0000256" key="5">
    <source>
        <dbReference type="ARBA" id="ARBA00022840"/>
    </source>
</evidence>
<evidence type="ECO:0000256" key="2">
    <source>
        <dbReference type="ARBA" id="ARBA00022679"/>
    </source>
</evidence>
<feature type="compositionally biased region" description="Gly residues" evidence="7">
    <location>
        <begin position="604"/>
        <end position="616"/>
    </location>
</feature>
<name>A0A0G4EL96_VITBC</name>
<evidence type="ECO:0000313" key="9">
    <source>
        <dbReference type="EMBL" id="CEL97774.1"/>
    </source>
</evidence>
<feature type="compositionally biased region" description="Pro residues" evidence="7">
    <location>
        <begin position="285"/>
        <end position="308"/>
    </location>
</feature>
<organism evidence="9 10">
    <name type="scientific">Vitrella brassicaformis (strain CCMP3155)</name>
    <dbReference type="NCBI Taxonomy" id="1169540"/>
    <lineage>
        <taxon>Eukaryota</taxon>
        <taxon>Sar</taxon>
        <taxon>Alveolata</taxon>
        <taxon>Colpodellida</taxon>
        <taxon>Vitrellaceae</taxon>
        <taxon>Vitrella</taxon>
    </lineage>
</organism>
<dbReference type="SUPFAM" id="SSF56112">
    <property type="entry name" value="Protein kinase-like (PK-like)"/>
    <property type="match status" value="1"/>
</dbReference>
<feature type="region of interest" description="Disordered" evidence="7">
    <location>
        <begin position="886"/>
        <end position="1006"/>
    </location>
</feature>
<protein>
    <recommendedName>
        <fullName evidence="8">Protein kinase domain-containing protein</fullName>
    </recommendedName>
</protein>
<dbReference type="Proteomes" id="UP000041254">
    <property type="component" value="Unassembled WGS sequence"/>
</dbReference>
<dbReference type="GO" id="GO:0004674">
    <property type="term" value="F:protein serine/threonine kinase activity"/>
    <property type="evidence" value="ECO:0007669"/>
    <property type="project" value="InterPro"/>
</dbReference>
<feature type="binding site" evidence="6">
    <location>
        <position position="50"/>
    </location>
    <ligand>
        <name>ATP</name>
        <dbReference type="ChEBI" id="CHEBI:30616"/>
    </ligand>
</feature>
<feature type="compositionally biased region" description="Low complexity" evidence="7">
    <location>
        <begin position="309"/>
        <end position="323"/>
    </location>
</feature>
<dbReference type="GO" id="GO:0005829">
    <property type="term" value="C:cytosol"/>
    <property type="evidence" value="ECO:0007669"/>
    <property type="project" value="TreeGrafter"/>
</dbReference>
<feature type="compositionally biased region" description="Low complexity" evidence="7">
    <location>
        <begin position="539"/>
        <end position="554"/>
    </location>
</feature>
<dbReference type="OMA" id="HENEGMA"/>
<accession>A0A0G4EL96</accession>